<evidence type="ECO:0000256" key="1">
    <source>
        <dbReference type="ARBA" id="ARBA00023015"/>
    </source>
</evidence>
<evidence type="ECO:0000256" key="3">
    <source>
        <dbReference type="ARBA" id="ARBA00023163"/>
    </source>
</evidence>
<sequence length="580" mass="64698">MDHSNGSERRNVILEKLRETGQVFVNDLAEYFNVSQETIRRDFNKLEELRFIKKVHGGAVSAQFGFELEFNARAKLAEDEKKSIAARAAELVKPGDSLFIDFGTTTMELARKLSEINDLTVITNSPVIANLFHDNSSIELILIGGQFGASRMECVGAIALQSISAFYADYAFIGAGAVSPDAGVMDQNLDEAAIARQMIKHSNKAVVLADGHKVNNRATAVVADWKEITWLITTDPDNKLKQLAFPKNVNVIVAGLLQDEKTLVASYDLESLSPAQRNDLRLKALNQPGIYNYALQPFSLDFSEIQRLCIINGMGVTLGDSLIGIAALQAIKVINPKLHLTVLRPHTCLGYVEEIYRLAGNVIDELHFMPQELASFQGYDALIDAGNQLFREDFATLEMHDFFLRHLGIAPESVPEDIKTNRWLRDGMPEQAPLLEGRYVLFNHRASTPLRDIPPAVLVEFVAHIYRQHGLPVAGFGQIDHPQFIDLSSHSRTTRDFIAIIRHARKVYTCDSSALHIAAAFEVPTTAYFNAIKPALRAAYYPQCKSIDMSTARSVLLHQSEDSELLKEIEDNYWRYLAAL</sequence>
<proteinExistence type="predicted"/>
<evidence type="ECO:0000256" key="2">
    <source>
        <dbReference type="ARBA" id="ARBA00023125"/>
    </source>
</evidence>
<evidence type="ECO:0000313" key="6">
    <source>
        <dbReference type="Proteomes" id="UP000030106"/>
    </source>
</evidence>
<organism evidence="5 6">
    <name type="scientific">Beauveria bassiana D1-5</name>
    <dbReference type="NCBI Taxonomy" id="1245745"/>
    <lineage>
        <taxon>Eukaryota</taxon>
        <taxon>Fungi</taxon>
        <taxon>Dikarya</taxon>
        <taxon>Ascomycota</taxon>
        <taxon>Pezizomycotina</taxon>
        <taxon>Sordariomycetes</taxon>
        <taxon>Hypocreomycetidae</taxon>
        <taxon>Hypocreales</taxon>
        <taxon>Cordycipitaceae</taxon>
        <taxon>Beauveria</taxon>
    </lineage>
</organism>
<dbReference type="HOGENOM" id="CLU_470076_0_0_1"/>
<dbReference type="Gene3D" id="3.40.50.2000">
    <property type="entry name" value="Glycogen Phosphorylase B"/>
    <property type="match status" value="1"/>
</dbReference>
<dbReference type="Pfam" id="PF00455">
    <property type="entry name" value="DeoRC"/>
    <property type="match status" value="1"/>
</dbReference>
<reference evidence="5 6" key="1">
    <citation type="submission" date="2012-10" db="EMBL/GenBank/DDBJ databases">
        <title>Genome sequencing and analysis of entomopathogenic fungi Beauveria bassiana D1-5.</title>
        <authorList>
            <person name="Li Q."/>
            <person name="Wang L."/>
            <person name="Zhang Z."/>
            <person name="Wang Q."/>
            <person name="Ren J."/>
            <person name="Wang M."/>
            <person name="Xu W."/>
            <person name="Wang J."/>
            <person name="Lu Y."/>
            <person name="Du Q."/>
            <person name="Sun Z."/>
        </authorList>
    </citation>
    <scope>NUCLEOTIDE SEQUENCE [LARGE SCALE GENOMIC DNA]</scope>
    <source>
        <strain evidence="5 6">D1-5</strain>
    </source>
</reference>
<keyword evidence="2" id="KW-0238">DNA-binding</keyword>
<dbReference type="InterPro" id="IPR037171">
    <property type="entry name" value="NagB/RpiA_transferase-like"/>
</dbReference>
<keyword evidence="3" id="KW-0804">Transcription</keyword>
<dbReference type="Pfam" id="PF08220">
    <property type="entry name" value="HTH_DeoR"/>
    <property type="match status" value="1"/>
</dbReference>
<evidence type="ECO:0000313" key="5">
    <source>
        <dbReference type="EMBL" id="KGQ13385.1"/>
    </source>
</evidence>
<dbReference type="InterPro" id="IPR001034">
    <property type="entry name" value="DeoR_HTH"/>
</dbReference>
<dbReference type="PROSITE" id="PS51000">
    <property type="entry name" value="HTH_DEOR_2"/>
    <property type="match status" value="1"/>
</dbReference>
<dbReference type="SMART" id="SM01134">
    <property type="entry name" value="DeoRC"/>
    <property type="match status" value="1"/>
</dbReference>
<dbReference type="EMBL" id="ANFO01000044">
    <property type="protein sequence ID" value="KGQ13385.1"/>
    <property type="molecule type" value="Genomic_DNA"/>
</dbReference>
<dbReference type="PROSITE" id="PS00894">
    <property type="entry name" value="HTH_DEOR_1"/>
    <property type="match status" value="1"/>
</dbReference>
<dbReference type="PRINTS" id="PR00037">
    <property type="entry name" value="HTHLACR"/>
</dbReference>
<dbReference type="SUPFAM" id="SSF53756">
    <property type="entry name" value="UDP-Glycosyltransferase/glycogen phosphorylase"/>
    <property type="match status" value="1"/>
</dbReference>
<dbReference type="Gene3D" id="3.40.50.1360">
    <property type="match status" value="1"/>
</dbReference>
<accession>A0A0A2W4L7</accession>
<dbReference type="GO" id="GO:0003677">
    <property type="term" value="F:DNA binding"/>
    <property type="evidence" value="ECO:0007669"/>
    <property type="project" value="UniProtKB-KW"/>
</dbReference>
<keyword evidence="1" id="KW-0805">Transcription regulation</keyword>
<dbReference type="PANTHER" id="PTHR30363">
    <property type="entry name" value="HTH-TYPE TRANSCRIPTIONAL REGULATOR SRLR-RELATED"/>
    <property type="match status" value="1"/>
</dbReference>
<dbReference type="AlphaFoldDB" id="A0A0A2W4L7"/>
<dbReference type="Gene3D" id="1.10.10.10">
    <property type="entry name" value="Winged helix-like DNA-binding domain superfamily/Winged helix DNA-binding domain"/>
    <property type="match status" value="1"/>
</dbReference>
<dbReference type="InterPro" id="IPR018356">
    <property type="entry name" value="Tscrpt_reg_HTH_DeoR_CS"/>
</dbReference>
<dbReference type="SUPFAM" id="SSF46785">
    <property type="entry name" value="Winged helix' DNA-binding domain"/>
    <property type="match status" value="1"/>
</dbReference>
<feature type="domain" description="HTH deoR-type" evidence="4">
    <location>
        <begin position="6"/>
        <end position="61"/>
    </location>
</feature>
<dbReference type="InterPro" id="IPR036390">
    <property type="entry name" value="WH_DNA-bd_sf"/>
</dbReference>
<comment type="caution">
    <text evidence="5">The sequence shown here is derived from an EMBL/GenBank/DDBJ whole genome shotgun (WGS) entry which is preliminary data.</text>
</comment>
<gene>
    <name evidence="5" type="ORF">BBAD15_g921</name>
</gene>
<dbReference type="GO" id="GO:0003700">
    <property type="term" value="F:DNA-binding transcription factor activity"/>
    <property type="evidence" value="ECO:0007669"/>
    <property type="project" value="InterPro"/>
</dbReference>
<evidence type="ECO:0000259" key="4">
    <source>
        <dbReference type="PROSITE" id="PS51000"/>
    </source>
</evidence>
<dbReference type="SMART" id="SM00420">
    <property type="entry name" value="HTH_DEOR"/>
    <property type="match status" value="1"/>
</dbReference>
<dbReference type="Proteomes" id="UP000030106">
    <property type="component" value="Unassembled WGS sequence"/>
</dbReference>
<dbReference type="InterPro" id="IPR014036">
    <property type="entry name" value="DeoR-like_C"/>
</dbReference>
<name>A0A0A2W4L7_BEABA</name>
<dbReference type="PANTHER" id="PTHR30363:SF44">
    <property type="entry name" value="AGA OPERON TRANSCRIPTIONAL REPRESSOR-RELATED"/>
    <property type="match status" value="1"/>
</dbReference>
<dbReference type="SUPFAM" id="SSF100950">
    <property type="entry name" value="NagB/RpiA/CoA transferase-like"/>
    <property type="match status" value="1"/>
</dbReference>
<dbReference type="InterPro" id="IPR036388">
    <property type="entry name" value="WH-like_DNA-bd_sf"/>
</dbReference>
<dbReference type="InterPro" id="IPR050313">
    <property type="entry name" value="Carb_Metab_HTH_regulators"/>
</dbReference>
<protein>
    <submittedName>
        <fullName evidence="5">Putative aga operon transcriptional repressor</fullName>
    </submittedName>
</protein>